<keyword evidence="8" id="KW-1185">Reference proteome</keyword>
<dbReference type="Gene3D" id="1.10.10.10">
    <property type="entry name" value="Winged helix-like DNA-binding domain superfamily/Winged helix DNA-binding domain"/>
    <property type="match status" value="1"/>
</dbReference>
<accession>A0A916WQ44</accession>
<dbReference type="InterPro" id="IPR014284">
    <property type="entry name" value="RNA_pol_sigma-70_dom"/>
</dbReference>
<dbReference type="Pfam" id="PF04542">
    <property type="entry name" value="Sigma70_r2"/>
    <property type="match status" value="1"/>
</dbReference>
<evidence type="ECO:0000256" key="2">
    <source>
        <dbReference type="ARBA" id="ARBA00023015"/>
    </source>
</evidence>
<dbReference type="PANTHER" id="PTHR43133:SF63">
    <property type="entry name" value="RNA POLYMERASE SIGMA FACTOR FECI-RELATED"/>
    <property type="match status" value="1"/>
</dbReference>
<comment type="caution">
    <text evidence="7">The sequence shown here is derived from an EMBL/GenBank/DDBJ whole genome shotgun (WGS) entry which is preliminary data.</text>
</comment>
<dbReference type="Gene3D" id="1.10.1740.10">
    <property type="match status" value="1"/>
</dbReference>
<evidence type="ECO:0000256" key="4">
    <source>
        <dbReference type="ARBA" id="ARBA00023163"/>
    </source>
</evidence>
<evidence type="ECO:0000259" key="6">
    <source>
        <dbReference type="Pfam" id="PF08281"/>
    </source>
</evidence>
<reference evidence="7" key="1">
    <citation type="journal article" date="2014" name="Int. J. Syst. Evol. Microbiol.">
        <title>Complete genome sequence of Corynebacterium casei LMG S-19264T (=DSM 44701T), isolated from a smear-ripened cheese.</title>
        <authorList>
            <consortium name="US DOE Joint Genome Institute (JGI-PGF)"/>
            <person name="Walter F."/>
            <person name="Albersmeier A."/>
            <person name="Kalinowski J."/>
            <person name="Ruckert C."/>
        </authorList>
    </citation>
    <scope>NUCLEOTIDE SEQUENCE</scope>
    <source>
        <strain evidence="7">CGMCC 1.15330</strain>
    </source>
</reference>
<gene>
    <name evidence="7" type="ORF">GCM10011380_05880</name>
</gene>
<dbReference type="AlphaFoldDB" id="A0A916WQ44"/>
<feature type="domain" description="RNA polymerase sigma-70 region 2" evidence="5">
    <location>
        <begin position="13"/>
        <end position="74"/>
    </location>
</feature>
<feature type="domain" description="RNA polymerase sigma factor 70 region 4 type 2" evidence="6">
    <location>
        <begin position="107"/>
        <end position="157"/>
    </location>
</feature>
<dbReference type="NCBIfam" id="TIGR02937">
    <property type="entry name" value="sigma70-ECF"/>
    <property type="match status" value="1"/>
</dbReference>
<keyword evidence="3" id="KW-0731">Sigma factor</keyword>
<dbReference type="InterPro" id="IPR039425">
    <property type="entry name" value="RNA_pol_sigma-70-like"/>
</dbReference>
<proteinExistence type="inferred from homology"/>
<evidence type="ECO:0000259" key="5">
    <source>
        <dbReference type="Pfam" id="PF04542"/>
    </source>
</evidence>
<name>A0A916WQ44_9SPHN</name>
<evidence type="ECO:0000313" key="8">
    <source>
        <dbReference type="Proteomes" id="UP000623067"/>
    </source>
</evidence>
<dbReference type="EMBL" id="BMIH01000001">
    <property type="protein sequence ID" value="GGB19136.1"/>
    <property type="molecule type" value="Genomic_DNA"/>
</dbReference>
<dbReference type="GO" id="GO:0003677">
    <property type="term" value="F:DNA binding"/>
    <property type="evidence" value="ECO:0007669"/>
    <property type="project" value="InterPro"/>
</dbReference>
<keyword evidence="2" id="KW-0805">Transcription regulation</keyword>
<dbReference type="Pfam" id="PF08281">
    <property type="entry name" value="Sigma70_r4_2"/>
    <property type="match status" value="1"/>
</dbReference>
<dbReference type="RefSeq" id="WP_229664326.1">
    <property type="nucleotide sequence ID" value="NZ_BMIH01000001.1"/>
</dbReference>
<dbReference type="InterPro" id="IPR007627">
    <property type="entry name" value="RNA_pol_sigma70_r2"/>
</dbReference>
<reference evidence="7" key="2">
    <citation type="submission" date="2020-09" db="EMBL/GenBank/DDBJ databases">
        <authorList>
            <person name="Sun Q."/>
            <person name="Zhou Y."/>
        </authorList>
    </citation>
    <scope>NUCLEOTIDE SEQUENCE</scope>
    <source>
        <strain evidence="7">CGMCC 1.15330</strain>
    </source>
</reference>
<dbReference type="PANTHER" id="PTHR43133">
    <property type="entry name" value="RNA POLYMERASE ECF-TYPE SIGMA FACTO"/>
    <property type="match status" value="1"/>
</dbReference>
<evidence type="ECO:0000256" key="1">
    <source>
        <dbReference type="ARBA" id="ARBA00010641"/>
    </source>
</evidence>
<dbReference type="InterPro" id="IPR013249">
    <property type="entry name" value="RNA_pol_sigma70_r4_t2"/>
</dbReference>
<organism evidence="7 8">
    <name type="scientific">Sphingomonas metalli</name>
    <dbReference type="NCBI Taxonomy" id="1779358"/>
    <lineage>
        <taxon>Bacteria</taxon>
        <taxon>Pseudomonadati</taxon>
        <taxon>Pseudomonadota</taxon>
        <taxon>Alphaproteobacteria</taxon>
        <taxon>Sphingomonadales</taxon>
        <taxon>Sphingomonadaceae</taxon>
        <taxon>Sphingomonas</taxon>
    </lineage>
</organism>
<dbReference type="InterPro" id="IPR013325">
    <property type="entry name" value="RNA_pol_sigma_r2"/>
</dbReference>
<evidence type="ECO:0000313" key="7">
    <source>
        <dbReference type="EMBL" id="GGB19136.1"/>
    </source>
</evidence>
<dbReference type="GO" id="GO:0006352">
    <property type="term" value="P:DNA-templated transcription initiation"/>
    <property type="evidence" value="ECO:0007669"/>
    <property type="project" value="InterPro"/>
</dbReference>
<dbReference type="InterPro" id="IPR013324">
    <property type="entry name" value="RNA_pol_sigma_r3/r4-like"/>
</dbReference>
<keyword evidence="4" id="KW-0804">Transcription</keyword>
<comment type="similarity">
    <text evidence="1">Belongs to the sigma-70 factor family. ECF subfamily.</text>
</comment>
<dbReference type="SUPFAM" id="SSF88659">
    <property type="entry name" value="Sigma3 and sigma4 domains of RNA polymerase sigma factors"/>
    <property type="match status" value="1"/>
</dbReference>
<dbReference type="SUPFAM" id="SSF88946">
    <property type="entry name" value="Sigma2 domain of RNA polymerase sigma factors"/>
    <property type="match status" value="1"/>
</dbReference>
<evidence type="ECO:0000256" key="3">
    <source>
        <dbReference type="ARBA" id="ARBA00023082"/>
    </source>
</evidence>
<sequence>MADEGLKAVFLAQRPMLMRLLVARLGRADEAEDALQDMWLRLDSLADRPVAQPAAFLYRVAANLATDRRIAAQRRAGRDTAWLDLQPDADELPSIERALVARDEWRTIETILAAMPERMAEALRLFRLEGCPQRQIAERMGISLSGVEKLLQRAYRQIHKALAADDAGMDLPRRLPEERGRP</sequence>
<dbReference type="InterPro" id="IPR036388">
    <property type="entry name" value="WH-like_DNA-bd_sf"/>
</dbReference>
<dbReference type="GO" id="GO:0016987">
    <property type="term" value="F:sigma factor activity"/>
    <property type="evidence" value="ECO:0007669"/>
    <property type="project" value="UniProtKB-KW"/>
</dbReference>
<dbReference type="Proteomes" id="UP000623067">
    <property type="component" value="Unassembled WGS sequence"/>
</dbReference>
<protein>
    <submittedName>
        <fullName evidence="7">RNA polymerase sigma subunit ECF family protein</fullName>
    </submittedName>
</protein>